<organism evidence="1">
    <name type="scientific">Anguilla anguilla</name>
    <name type="common">European freshwater eel</name>
    <name type="synonym">Muraena anguilla</name>
    <dbReference type="NCBI Taxonomy" id="7936"/>
    <lineage>
        <taxon>Eukaryota</taxon>
        <taxon>Metazoa</taxon>
        <taxon>Chordata</taxon>
        <taxon>Craniata</taxon>
        <taxon>Vertebrata</taxon>
        <taxon>Euteleostomi</taxon>
        <taxon>Actinopterygii</taxon>
        <taxon>Neopterygii</taxon>
        <taxon>Teleostei</taxon>
        <taxon>Anguilliformes</taxon>
        <taxon>Anguillidae</taxon>
        <taxon>Anguilla</taxon>
    </lineage>
</organism>
<dbReference type="AlphaFoldDB" id="A0A0E9R2J2"/>
<reference evidence="1" key="2">
    <citation type="journal article" date="2015" name="Fish Shellfish Immunol.">
        <title>Early steps in the European eel (Anguilla anguilla)-Vibrio vulnificus interaction in the gills: Role of the RtxA13 toxin.</title>
        <authorList>
            <person name="Callol A."/>
            <person name="Pajuelo D."/>
            <person name="Ebbesson L."/>
            <person name="Teles M."/>
            <person name="MacKenzie S."/>
            <person name="Amaro C."/>
        </authorList>
    </citation>
    <scope>NUCLEOTIDE SEQUENCE</scope>
</reference>
<name>A0A0E9R2J2_ANGAN</name>
<reference evidence="1" key="1">
    <citation type="submission" date="2014-11" db="EMBL/GenBank/DDBJ databases">
        <authorList>
            <person name="Amaro Gonzalez C."/>
        </authorList>
    </citation>
    <scope>NUCLEOTIDE SEQUENCE</scope>
</reference>
<evidence type="ECO:0000313" key="1">
    <source>
        <dbReference type="EMBL" id="JAH23319.1"/>
    </source>
</evidence>
<protein>
    <submittedName>
        <fullName evidence="1">Uncharacterized protein</fullName>
    </submittedName>
</protein>
<accession>A0A0E9R2J2</accession>
<dbReference type="EMBL" id="GBXM01085258">
    <property type="protein sequence ID" value="JAH23319.1"/>
    <property type="molecule type" value="Transcribed_RNA"/>
</dbReference>
<proteinExistence type="predicted"/>
<sequence>MVILNVKVIKKKSKKCRRVVALLLQLSVKDTKKLEKAKGKHYIESRSYHTQG</sequence>